<proteinExistence type="inferred from homology"/>
<dbReference type="PANTHER" id="PTHR30537">
    <property type="entry name" value="HTH-TYPE TRANSCRIPTIONAL REGULATOR"/>
    <property type="match status" value="1"/>
</dbReference>
<keyword evidence="4" id="KW-0804">Transcription</keyword>
<dbReference type="SUPFAM" id="SSF53850">
    <property type="entry name" value="Periplasmic binding protein-like II"/>
    <property type="match status" value="1"/>
</dbReference>
<gene>
    <name evidence="6" type="ORF">GCM10025791_38500</name>
</gene>
<dbReference type="GO" id="GO:0043565">
    <property type="term" value="F:sequence-specific DNA binding"/>
    <property type="evidence" value="ECO:0007669"/>
    <property type="project" value="TreeGrafter"/>
</dbReference>
<dbReference type="RefSeq" id="WP_345426306.1">
    <property type="nucleotide sequence ID" value="NZ_BAABLX010000063.1"/>
</dbReference>
<dbReference type="FunFam" id="1.10.10.10:FF:000001">
    <property type="entry name" value="LysR family transcriptional regulator"/>
    <property type="match status" value="1"/>
</dbReference>
<dbReference type="SUPFAM" id="SSF46785">
    <property type="entry name" value="Winged helix' DNA-binding domain"/>
    <property type="match status" value="1"/>
</dbReference>
<dbReference type="PRINTS" id="PR00039">
    <property type="entry name" value="HTHLYSR"/>
</dbReference>
<keyword evidence="2" id="KW-0805">Transcription regulation</keyword>
<dbReference type="InterPro" id="IPR058163">
    <property type="entry name" value="LysR-type_TF_proteobact-type"/>
</dbReference>
<evidence type="ECO:0000313" key="7">
    <source>
        <dbReference type="Proteomes" id="UP001409585"/>
    </source>
</evidence>
<dbReference type="PANTHER" id="PTHR30537:SF1">
    <property type="entry name" value="HTH-TYPE TRANSCRIPTIONAL REGULATOR PGRR"/>
    <property type="match status" value="1"/>
</dbReference>
<keyword evidence="3" id="KW-0238">DNA-binding</keyword>
<organism evidence="6 7">
    <name type="scientific">Halioxenophilus aromaticivorans</name>
    <dbReference type="NCBI Taxonomy" id="1306992"/>
    <lineage>
        <taxon>Bacteria</taxon>
        <taxon>Pseudomonadati</taxon>
        <taxon>Pseudomonadota</taxon>
        <taxon>Gammaproteobacteria</taxon>
        <taxon>Alteromonadales</taxon>
        <taxon>Alteromonadaceae</taxon>
        <taxon>Halioxenophilus</taxon>
    </lineage>
</organism>
<evidence type="ECO:0000259" key="5">
    <source>
        <dbReference type="PROSITE" id="PS50931"/>
    </source>
</evidence>
<dbReference type="CDD" id="cd08474">
    <property type="entry name" value="PBP2_CrgA_like_5"/>
    <property type="match status" value="1"/>
</dbReference>
<sequence>MIILQGLLNAKKTNVPRQNYSDIQAFIAVAREKSFTKAAANLSVSQSALSHTVRNLESRLGIRLLTRTTRSVSTTEAGQRLVDMLVPRFEEIDAEIAALGELRDKPAGTVRLSASDHAVDTILWPKLTPIMQNNPDIIIEFNIDYGLTDIVKQRIDAGVRFGRKLEKDMIAVRIGPDLSRAVVASPKYFANKNKPLTPQELVNHHCINMRLPSYGGLFAWRFQKDGNEITVNVNGHIIVNTMPNVMRSALEGHGLAYLPEDCVEPYLQSGELIQVLQDWCPKLPGYHLYYPDRRNPSPAFRMVVDALKYSEPEFKPRFNHFR</sequence>
<dbReference type="PROSITE" id="PS50931">
    <property type="entry name" value="HTH_LYSR"/>
    <property type="match status" value="1"/>
</dbReference>
<evidence type="ECO:0000256" key="3">
    <source>
        <dbReference type="ARBA" id="ARBA00023125"/>
    </source>
</evidence>
<dbReference type="FunFam" id="3.40.190.290:FF:000012">
    <property type="entry name" value="Transcriptional regulator, LysR family"/>
    <property type="match status" value="1"/>
</dbReference>
<dbReference type="Gene3D" id="1.10.10.10">
    <property type="entry name" value="Winged helix-like DNA-binding domain superfamily/Winged helix DNA-binding domain"/>
    <property type="match status" value="1"/>
</dbReference>
<dbReference type="GO" id="GO:0006351">
    <property type="term" value="P:DNA-templated transcription"/>
    <property type="evidence" value="ECO:0007669"/>
    <property type="project" value="TreeGrafter"/>
</dbReference>
<keyword evidence="7" id="KW-1185">Reference proteome</keyword>
<evidence type="ECO:0000256" key="4">
    <source>
        <dbReference type="ARBA" id="ARBA00023163"/>
    </source>
</evidence>
<dbReference type="InterPro" id="IPR036390">
    <property type="entry name" value="WH_DNA-bd_sf"/>
</dbReference>
<protein>
    <submittedName>
        <fullName evidence="6">LysR family transcriptional regulator</fullName>
    </submittedName>
</protein>
<dbReference type="AlphaFoldDB" id="A0AAV3U7F7"/>
<dbReference type="Proteomes" id="UP001409585">
    <property type="component" value="Unassembled WGS sequence"/>
</dbReference>
<dbReference type="Pfam" id="PF03466">
    <property type="entry name" value="LysR_substrate"/>
    <property type="match status" value="1"/>
</dbReference>
<dbReference type="EMBL" id="BAABLX010000063">
    <property type="protein sequence ID" value="GAA4954696.1"/>
    <property type="molecule type" value="Genomic_DNA"/>
</dbReference>
<dbReference type="Pfam" id="PF00126">
    <property type="entry name" value="HTH_1"/>
    <property type="match status" value="1"/>
</dbReference>
<dbReference type="InterPro" id="IPR005119">
    <property type="entry name" value="LysR_subst-bd"/>
</dbReference>
<comment type="caution">
    <text evidence="6">The sequence shown here is derived from an EMBL/GenBank/DDBJ whole genome shotgun (WGS) entry which is preliminary data.</text>
</comment>
<feature type="domain" description="HTH lysR-type" evidence="5">
    <location>
        <begin position="18"/>
        <end position="75"/>
    </location>
</feature>
<dbReference type="Gene3D" id="3.40.190.290">
    <property type="match status" value="1"/>
</dbReference>
<accession>A0AAV3U7F7</accession>
<comment type="similarity">
    <text evidence="1">Belongs to the LysR transcriptional regulatory family.</text>
</comment>
<dbReference type="GO" id="GO:0003700">
    <property type="term" value="F:DNA-binding transcription factor activity"/>
    <property type="evidence" value="ECO:0007669"/>
    <property type="project" value="InterPro"/>
</dbReference>
<evidence type="ECO:0000313" key="6">
    <source>
        <dbReference type="EMBL" id="GAA4954696.1"/>
    </source>
</evidence>
<name>A0AAV3U7F7_9ALTE</name>
<reference evidence="7" key="1">
    <citation type="journal article" date="2019" name="Int. J. Syst. Evol. Microbiol.">
        <title>The Global Catalogue of Microorganisms (GCM) 10K type strain sequencing project: providing services to taxonomists for standard genome sequencing and annotation.</title>
        <authorList>
            <consortium name="The Broad Institute Genomics Platform"/>
            <consortium name="The Broad Institute Genome Sequencing Center for Infectious Disease"/>
            <person name="Wu L."/>
            <person name="Ma J."/>
        </authorList>
    </citation>
    <scope>NUCLEOTIDE SEQUENCE [LARGE SCALE GENOMIC DNA]</scope>
    <source>
        <strain evidence="7">JCM 19134</strain>
    </source>
</reference>
<dbReference type="InterPro" id="IPR036388">
    <property type="entry name" value="WH-like_DNA-bd_sf"/>
</dbReference>
<evidence type="ECO:0000256" key="1">
    <source>
        <dbReference type="ARBA" id="ARBA00009437"/>
    </source>
</evidence>
<dbReference type="InterPro" id="IPR000847">
    <property type="entry name" value="LysR_HTH_N"/>
</dbReference>
<evidence type="ECO:0000256" key="2">
    <source>
        <dbReference type="ARBA" id="ARBA00023015"/>
    </source>
</evidence>